<accession>A0A1D7Y370</accession>
<dbReference type="Pfam" id="PF12770">
    <property type="entry name" value="CHAT"/>
    <property type="match status" value="1"/>
</dbReference>
<sequence length="2035" mass="219912">MPEAVSHAQYVEMPCPSCGEPIAPELYVVVDSDERPDLVRLIKQDILHCPVCPHCDVVLYLGMPLLVHRPGQRVPVIYSPVPRADPELRRRHGEMLVQILRERLGGRWTDRLGRRVYTADRNRLAALVDLDLDLLPGGRDTSLSEAMERYQFCATWEEARAAVERFDVLLGPEAEFVLRNGIRKAEAAADTEAVATTAQHLDVLLDCRDRGVPAAFAELCDGTGRTVKASLAAIFRALAQSSGDEPRSTLALLRAALERRSREDDEESWAHLQLSLADTLADLTLAGQTAETDDPAWHYRCALEFFTTRRAPREWIAASLRLLRAVRLTPSFPTAPQLALAILCRAQPPDRTRRTLAEVLPGLWAAVKGDAEAPAVADVVQALVDDGMLRVGGDGEACEVPDWVRASLSAGLSPSTGLSVDSLLARHRLARLSSPGPEPADGPTGPEPAQTLAAAVPYLARARDWELLRPVLQTLVAVDPSPATIDTVQAHHRAMAEETGSTESRAELGRLLMSSRPAEAEPLLRAALEEYRAADASRQVLRVGFNLAGVLLRTGRGREAVALHKELTRLAADLDGDRWTELALEVRHLEIQHVLRRHEDVLDGVRVLRDRIAAWPEQAPADGDAIAPHEVREALLALGERAAGDLGRWGEVLSFSDARLAGMRKRGASPHELAQAHHNRYIPLLNLGELDAAETILLYCREEYEKTGSARELAAVTGALGEIAQRRGRAAQAIELQQQTLYHAHRTADPRLAATAHRHYAEYLPQEEDEARLAHALLAALLYRAVGDENRFRQTITQIADRHHAPDLLAEATQPWLASVIARIDGTDLTHLRTALGLDASAVDGALGEILTIVGGADPAQGGHHDTLARRWDPAIAAVVAAVDGDQDAVAALTEHLALRELAPDWARLVVALRLVLDGRRDGAALTAGLDDIDTAVVRRTLDALAGRARMTSSPSELAAATADARRRHQDLLDMMCAAVRGSRRARDRADAWLRTTAVEAGQPDLARAVSAVLAGTREPDLALGGLTPAQLRLVEAITEAVDAQEPDAIDADDPAGYLYEILSGPVGPSYDEVGVIVRNEPGLAEACAATGRGIRRRLEAGDTAAAAHILNVVVAVLLLRHDLRHALPLAEILAGAADRDPTLALEPDVVELVSRAAVDAAERTRAESVLSLVGAAVPRHTPVPLGMRPAPDLVDRAGRWLTVARTLRRRVPDDVAERQLTLAEAVVSQAVGDVQQTIALVRTALDDPRTTDAEPWYTASLRAALAAAHTRRGDLHTALEIYDGLLAADFPDGPQDIADLLVRRADVLALLGRHRQALADLHRAQALLDAHTGAGIDTALTRGLLHSELGWLYELLGDLPAAAGAYEHGLLIARSIGHRIGEATMLKVLGSLLGKLSTGYLRALGAGELREVFAVLYRVDPQLMHLPTREGARRAGVALLRNAAALFRAAHDEPGWARTTDALCNLMPEDQDEQAVELLTEVLGVLENDRLGQAVPLANLASRYVSLGRLDEAEDALRRSLDISRAAGYFDAATHSATSLGSLYHRQGRLAEAEKAFRDAVSLIEAVRPHRPLDDRSRVSFVHGHQRAFQGLVDCLLARGAHDEAFDVVQQAKSRALVELLAVAEPAPHQAATGRFAELLAAEAEHLAVLRRASKQPELAARAQDALHAVYEEMSGHDADYVTMRRGTPADARSVRRWLAGQGRPVLLVEYFLGLEYLTVFFLRAEWETVRIATTRLTRADLARAHADFRRQVVQYRNAAGSAWTALSQQVTEPMGAFLRPDDLVVLVPHGTLHALPLHALPVGGEPLASRNPVVHIPAAGLLPLCQSPAKGTGRLDTCAAFGVTYEAEAAAVAELFGDEYVPAAGLTADAIAARAAGRDVLHFSCHARFDAADPLGSGLCLSPGDPGETDDATGTMLTVRDIMAMRLRHELITVSACETGVQEALDGDELIGLTRAFLYAGARAVVASLWPVDADTTRDFMVRFYSHLRAALARGDALDKAGALRLAQLDIMRDKGVQASYHWAPFVLVGDGN</sequence>
<dbReference type="InterPro" id="IPR011990">
    <property type="entry name" value="TPR-like_helical_dom_sf"/>
</dbReference>
<feature type="domain" description="CpXC" evidence="3">
    <location>
        <begin position="14"/>
        <end position="84"/>
    </location>
</feature>
<dbReference type="Gene3D" id="1.25.40.10">
    <property type="entry name" value="Tetratricopeptide repeat domain"/>
    <property type="match status" value="3"/>
</dbReference>
<keyword evidence="1" id="KW-0802">TPR repeat</keyword>
<evidence type="ECO:0008006" key="6">
    <source>
        <dbReference type="Google" id="ProtNLM"/>
    </source>
</evidence>
<protein>
    <recommendedName>
        <fullName evidence="6">CHAT domain-containing protein</fullName>
    </recommendedName>
</protein>
<dbReference type="Proteomes" id="UP000094960">
    <property type="component" value="Chromosome"/>
</dbReference>
<reference evidence="5" key="1">
    <citation type="submission" date="2016-09" db="EMBL/GenBank/DDBJ databases">
        <title>Streptomyces puniciscabiei strain:TW1S1 Genome sequencing and assembly.</title>
        <authorList>
            <person name="Kim M.-K."/>
            <person name="Kim S.B."/>
        </authorList>
    </citation>
    <scope>NUCLEOTIDE SEQUENCE [LARGE SCALE GENOMIC DNA]</scope>
    <source>
        <strain evidence="5">TW1S1</strain>
    </source>
</reference>
<dbReference type="SUPFAM" id="SSF48452">
    <property type="entry name" value="TPR-like"/>
    <property type="match status" value="3"/>
</dbReference>
<dbReference type="PANTHER" id="PTHR10098">
    <property type="entry name" value="RAPSYN-RELATED"/>
    <property type="match status" value="1"/>
</dbReference>
<dbReference type="SMART" id="SM00028">
    <property type="entry name" value="TPR"/>
    <property type="match status" value="4"/>
</dbReference>
<name>A0A1D7Y370_9ACTN</name>
<feature type="domain" description="CHAT" evidence="2">
    <location>
        <begin position="1766"/>
        <end position="2033"/>
    </location>
</feature>
<dbReference type="PROSITE" id="PS50005">
    <property type="entry name" value="TPR"/>
    <property type="match status" value="1"/>
</dbReference>
<dbReference type="InterPro" id="IPR025682">
    <property type="entry name" value="CpXC_dom"/>
</dbReference>
<evidence type="ECO:0000313" key="4">
    <source>
        <dbReference type="EMBL" id="AOR30024.1"/>
    </source>
</evidence>
<evidence type="ECO:0000259" key="3">
    <source>
        <dbReference type="Pfam" id="PF14353"/>
    </source>
</evidence>
<dbReference type="InterPro" id="IPR024983">
    <property type="entry name" value="CHAT_dom"/>
</dbReference>
<keyword evidence="5" id="KW-1185">Reference proteome</keyword>
<evidence type="ECO:0000259" key="2">
    <source>
        <dbReference type="Pfam" id="PF12770"/>
    </source>
</evidence>
<evidence type="ECO:0000256" key="1">
    <source>
        <dbReference type="PROSITE-ProRule" id="PRU00339"/>
    </source>
</evidence>
<feature type="repeat" description="TPR" evidence="1">
    <location>
        <begin position="1535"/>
        <end position="1568"/>
    </location>
</feature>
<organism evidence="4 5">
    <name type="scientific">Streptomyces fodineus</name>
    <dbReference type="NCBI Taxonomy" id="1904616"/>
    <lineage>
        <taxon>Bacteria</taxon>
        <taxon>Bacillati</taxon>
        <taxon>Actinomycetota</taxon>
        <taxon>Actinomycetes</taxon>
        <taxon>Kitasatosporales</taxon>
        <taxon>Streptomycetaceae</taxon>
        <taxon>Streptomyces</taxon>
    </lineage>
</organism>
<gene>
    <name evidence="4" type="ORF">BFF78_02090</name>
</gene>
<evidence type="ECO:0000313" key="5">
    <source>
        <dbReference type="Proteomes" id="UP000094960"/>
    </source>
</evidence>
<proteinExistence type="predicted"/>
<dbReference type="EMBL" id="CP017248">
    <property type="protein sequence ID" value="AOR30024.1"/>
    <property type="molecule type" value="Genomic_DNA"/>
</dbReference>
<dbReference type="InterPro" id="IPR019734">
    <property type="entry name" value="TPR_rpt"/>
</dbReference>
<dbReference type="RefSeq" id="WP_069776678.1">
    <property type="nucleotide sequence ID" value="NZ_CP017248.1"/>
</dbReference>
<dbReference type="Pfam" id="PF14353">
    <property type="entry name" value="CpXC"/>
    <property type="match status" value="1"/>
</dbReference>
<dbReference type="Pfam" id="PF13374">
    <property type="entry name" value="TPR_10"/>
    <property type="match status" value="2"/>
</dbReference>
<dbReference type="KEGG" id="spun:BFF78_02090"/>